<dbReference type="AlphaFoldDB" id="A0A8J5JTV3"/>
<accession>A0A8J5JTV3</accession>
<feature type="region of interest" description="Disordered" evidence="1">
    <location>
        <begin position="177"/>
        <end position="206"/>
    </location>
</feature>
<sequence length="455" mass="49565">RLEDEKGCMHIVRTPISVSNVRTKSPVQVGGQTALTQSTPLLPTHPSSHHASAVLGGPGLRAATPQPATSVAVASTRTQGPRLQRNSPLQRYPTPVLQQQQQQDEQQASYQDQFLKQIENRIQTQQKTSGRAKVNNPNTTQQRRMLSQQLGNQQQKQQVAGVHVSQSLISGVTNFQSTAASSQPQQQEHQQQKQTTIQNTSPTKKLSLKQYRKRVSEDLKQQQQQQKLVAQIQARAPNEEVRIPLAVNNQLKQQYLYVQQSNGKKVLAVVPLSQTVTTAVSQQAPTSTLTTSVTPQFITSSAGSNPVFTVKHEDEVLMSGIPPGSKLQSPSSSSTSSLSSTSIAVSSSGIASTNSSTSPPIQEQTADKPRFIAGRIAVCTNCGILSEDLNRCQRCNRRLPDHVRTVSSTTTTTTSTKTSTCDSVAISNRGISLSSHFTKQVTSWNIFFRISHGFV</sequence>
<feature type="compositionally biased region" description="Low complexity" evidence="1">
    <location>
        <begin position="98"/>
        <end position="110"/>
    </location>
</feature>
<feature type="compositionally biased region" description="Low complexity" evidence="1">
    <location>
        <begin position="323"/>
        <end position="339"/>
    </location>
</feature>
<feature type="compositionally biased region" description="Low complexity" evidence="1">
    <location>
        <begin position="177"/>
        <end position="201"/>
    </location>
</feature>
<gene>
    <name evidence="2" type="ORF">Hamer_G014276</name>
</gene>
<feature type="region of interest" description="Disordered" evidence="1">
    <location>
        <begin position="37"/>
        <end position="110"/>
    </location>
</feature>
<feature type="compositionally biased region" description="Polar residues" evidence="1">
    <location>
        <begin position="66"/>
        <end position="89"/>
    </location>
</feature>
<keyword evidence="3" id="KW-1185">Reference proteome</keyword>
<comment type="caution">
    <text evidence="2">The sequence shown here is derived from an EMBL/GenBank/DDBJ whole genome shotgun (WGS) entry which is preliminary data.</text>
</comment>
<feature type="compositionally biased region" description="Low complexity" evidence="1">
    <location>
        <begin position="148"/>
        <end position="157"/>
    </location>
</feature>
<feature type="region of interest" description="Disordered" evidence="1">
    <location>
        <begin position="319"/>
        <end position="339"/>
    </location>
</feature>
<protein>
    <submittedName>
        <fullName evidence="2">Uncharacterized protein</fullName>
    </submittedName>
</protein>
<feature type="compositionally biased region" description="Polar residues" evidence="1">
    <location>
        <begin position="124"/>
        <end position="147"/>
    </location>
</feature>
<organism evidence="2 3">
    <name type="scientific">Homarus americanus</name>
    <name type="common">American lobster</name>
    <dbReference type="NCBI Taxonomy" id="6706"/>
    <lineage>
        <taxon>Eukaryota</taxon>
        <taxon>Metazoa</taxon>
        <taxon>Ecdysozoa</taxon>
        <taxon>Arthropoda</taxon>
        <taxon>Crustacea</taxon>
        <taxon>Multicrustacea</taxon>
        <taxon>Malacostraca</taxon>
        <taxon>Eumalacostraca</taxon>
        <taxon>Eucarida</taxon>
        <taxon>Decapoda</taxon>
        <taxon>Pleocyemata</taxon>
        <taxon>Astacidea</taxon>
        <taxon>Nephropoidea</taxon>
        <taxon>Nephropidae</taxon>
        <taxon>Homarus</taxon>
    </lineage>
</organism>
<proteinExistence type="predicted"/>
<reference evidence="2" key="1">
    <citation type="journal article" date="2021" name="Sci. Adv.">
        <title>The American lobster genome reveals insights on longevity, neural, and immune adaptations.</title>
        <authorList>
            <person name="Polinski J.M."/>
            <person name="Zimin A.V."/>
            <person name="Clark K.F."/>
            <person name="Kohn A.B."/>
            <person name="Sadowski N."/>
            <person name="Timp W."/>
            <person name="Ptitsyn A."/>
            <person name="Khanna P."/>
            <person name="Romanova D.Y."/>
            <person name="Williams P."/>
            <person name="Greenwood S.J."/>
            <person name="Moroz L.L."/>
            <person name="Walt D.R."/>
            <person name="Bodnar A.G."/>
        </authorList>
    </citation>
    <scope>NUCLEOTIDE SEQUENCE</scope>
    <source>
        <strain evidence="2">GMGI-L3</strain>
    </source>
</reference>
<feature type="non-terminal residue" evidence="2">
    <location>
        <position position="455"/>
    </location>
</feature>
<dbReference type="Proteomes" id="UP000747542">
    <property type="component" value="Unassembled WGS sequence"/>
</dbReference>
<dbReference type="EMBL" id="JAHLQT010025553">
    <property type="protein sequence ID" value="KAG7164146.1"/>
    <property type="molecule type" value="Genomic_DNA"/>
</dbReference>
<evidence type="ECO:0000256" key="1">
    <source>
        <dbReference type="SAM" id="MobiDB-lite"/>
    </source>
</evidence>
<evidence type="ECO:0000313" key="2">
    <source>
        <dbReference type="EMBL" id="KAG7164146.1"/>
    </source>
</evidence>
<feature type="compositionally biased region" description="Polar residues" evidence="1">
    <location>
        <begin position="37"/>
        <end position="50"/>
    </location>
</feature>
<feature type="region of interest" description="Disordered" evidence="1">
    <location>
        <begin position="124"/>
        <end position="157"/>
    </location>
</feature>
<evidence type="ECO:0000313" key="3">
    <source>
        <dbReference type="Proteomes" id="UP000747542"/>
    </source>
</evidence>
<name>A0A8J5JTV3_HOMAM</name>